<dbReference type="EMBL" id="MU275947">
    <property type="protein sequence ID" value="KAI0045612.1"/>
    <property type="molecule type" value="Genomic_DNA"/>
</dbReference>
<keyword evidence="2" id="KW-1185">Reference proteome</keyword>
<evidence type="ECO:0000313" key="2">
    <source>
        <dbReference type="Proteomes" id="UP000814033"/>
    </source>
</evidence>
<organism evidence="1 2">
    <name type="scientific">Auriscalpium vulgare</name>
    <dbReference type="NCBI Taxonomy" id="40419"/>
    <lineage>
        <taxon>Eukaryota</taxon>
        <taxon>Fungi</taxon>
        <taxon>Dikarya</taxon>
        <taxon>Basidiomycota</taxon>
        <taxon>Agaricomycotina</taxon>
        <taxon>Agaricomycetes</taxon>
        <taxon>Russulales</taxon>
        <taxon>Auriscalpiaceae</taxon>
        <taxon>Auriscalpium</taxon>
    </lineage>
</organism>
<dbReference type="Proteomes" id="UP000814033">
    <property type="component" value="Unassembled WGS sequence"/>
</dbReference>
<gene>
    <name evidence="1" type="ORF">FA95DRAFT_1607582</name>
</gene>
<accession>A0ACB8RNX5</accession>
<name>A0ACB8RNX5_9AGAM</name>
<sequence length="736" mass="79633">MTPPDSSGDGPPGDLGDPPDPMNIDTTELSAIVDTALEPAVVLFPDSRSADTGPDTSTATAVDVADPLSAIGDQYYVLHALLKIPVHSAGCATCTAFLTHQDPTHPSWAHVQEQFRIHQKAQFDSGVSHGLAAAAARIAAAEDIRRRAEDNVQRLIRQRDIARDSETAAVERLAELQAQLETIRLEHAELVRDHAKAQRALDRAQPPSRAQSPFGDSSSISSTHRRSPRPELKKRKRSAPSPPGTSAHRTSAPPRSSRPPSAPDAPTWTSSARPDIQGAQWARWVPVNHDDVSFVFMRAVSDADAAARIRTLVHEASDLAIADRTPTMRFMVQQWGTRRNTLATRHSATVPPDPVFASNGGGHGAVTSHHDTRGEPARHASTREPSVPSHDTWTTVKNGKRRSTATPASTTTPQAAPTASRAAKPPPSTVSQPDAAAPKARRIHTPAYETPIDDWVTFILVNPAERCPPGVPMHPKTGPSRRVLLRHLEIRLNGPQGRSQTQRSNRGHWVNRTTQLFSIRGLYGRVLHKHSIPVIGSVPTVRPYVHDTRNLSIEDVARHFASNGYQPRSLAISECEEYAIGRRNVIENRPINSTAEWSSYPRLADMSSLYPVVHAPGPSAGPPRNLYANMTLDLRASNAPARSLTPEGPVLTRAPGSLSPDFPDHYEPPTPHFVPISDADAPKLPAEVTSWADELYAVNNSTVTTVNNTVLAESAVNPAALPLPASRSASPMDATE</sequence>
<comment type="caution">
    <text evidence="1">The sequence shown here is derived from an EMBL/GenBank/DDBJ whole genome shotgun (WGS) entry which is preliminary data.</text>
</comment>
<reference evidence="1" key="1">
    <citation type="submission" date="2021-02" db="EMBL/GenBank/DDBJ databases">
        <authorList>
            <consortium name="DOE Joint Genome Institute"/>
            <person name="Ahrendt S."/>
            <person name="Looney B.P."/>
            <person name="Miyauchi S."/>
            <person name="Morin E."/>
            <person name="Drula E."/>
            <person name="Courty P.E."/>
            <person name="Chicoki N."/>
            <person name="Fauchery L."/>
            <person name="Kohler A."/>
            <person name="Kuo A."/>
            <person name="Labutti K."/>
            <person name="Pangilinan J."/>
            <person name="Lipzen A."/>
            <person name="Riley R."/>
            <person name="Andreopoulos W."/>
            <person name="He G."/>
            <person name="Johnson J."/>
            <person name="Barry K.W."/>
            <person name="Grigoriev I.V."/>
            <person name="Nagy L."/>
            <person name="Hibbett D."/>
            <person name="Henrissat B."/>
            <person name="Matheny P.B."/>
            <person name="Labbe J."/>
            <person name="Martin F."/>
        </authorList>
    </citation>
    <scope>NUCLEOTIDE SEQUENCE</scope>
    <source>
        <strain evidence="1">FP105234-sp</strain>
    </source>
</reference>
<protein>
    <submittedName>
        <fullName evidence="1">Uncharacterized protein</fullName>
    </submittedName>
</protein>
<evidence type="ECO:0000313" key="1">
    <source>
        <dbReference type="EMBL" id="KAI0045612.1"/>
    </source>
</evidence>
<proteinExistence type="predicted"/>
<reference evidence="1" key="2">
    <citation type="journal article" date="2022" name="New Phytol.">
        <title>Evolutionary transition to the ectomycorrhizal habit in the genomes of a hyperdiverse lineage of mushroom-forming fungi.</title>
        <authorList>
            <person name="Looney B."/>
            <person name="Miyauchi S."/>
            <person name="Morin E."/>
            <person name="Drula E."/>
            <person name="Courty P.E."/>
            <person name="Kohler A."/>
            <person name="Kuo A."/>
            <person name="LaButti K."/>
            <person name="Pangilinan J."/>
            <person name="Lipzen A."/>
            <person name="Riley R."/>
            <person name="Andreopoulos W."/>
            <person name="He G."/>
            <person name="Johnson J."/>
            <person name="Nolan M."/>
            <person name="Tritt A."/>
            <person name="Barry K.W."/>
            <person name="Grigoriev I.V."/>
            <person name="Nagy L.G."/>
            <person name="Hibbett D."/>
            <person name="Henrissat B."/>
            <person name="Matheny P.B."/>
            <person name="Labbe J."/>
            <person name="Martin F.M."/>
        </authorList>
    </citation>
    <scope>NUCLEOTIDE SEQUENCE</scope>
    <source>
        <strain evidence="1">FP105234-sp</strain>
    </source>
</reference>